<dbReference type="PANTHER" id="PTHR23274:SF48">
    <property type="entry name" value="ATP-DEPENDENT DNA HELICASE"/>
    <property type="match status" value="1"/>
</dbReference>
<protein>
    <recommendedName>
        <fullName evidence="3">ATP-dependent DNA helicase</fullName>
    </recommendedName>
</protein>
<name>A0A445BHR8_ARAHY</name>
<dbReference type="AlphaFoldDB" id="A0A445BHR8"/>
<gene>
    <name evidence="1" type="ORF">Ahy_A09g043186</name>
</gene>
<proteinExistence type="predicted"/>
<accession>A0A445BHR8</accession>
<dbReference type="EMBL" id="SDMP01000009">
    <property type="protein sequence ID" value="RYR38213.1"/>
    <property type="molecule type" value="Genomic_DNA"/>
</dbReference>
<dbReference type="PANTHER" id="PTHR23274">
    <property type="entry name" value="DNA HELICASE-RELATED"/>
    <property type="match status" value="1"/>
</dbReference>
<reference evidence="1 2" key="1">
    <citation type="submission" date="2019-01" db="EMBL/GenBank/DDBJ databases">
        <title>Sequencing of cultivated peanut Arachis hypogaea provides insights into genome evolution and oil improvement.</title>
        <authorList>
            <person name="Chen X."/>
        </authorList>
    </citation>
    <scope>NUCLEOTIDE SEQUENCE [LARGE SCALE GENOMIC DNA]</scope>
    <source>
        <strain evidence="2">cv. Fuhuasheng</strain>
        <tissue evidence="1">Leaves</tissue>
    </source>
</reference>
<dbReference type="SUPFAM" id="SSF52540">
    <property type="entry name" value="P-loop containing nucleoside triphosphate hydrolases"/>
    <property type="match status" value="1"/>
</dbReference>
<comment type="caution">
    <text evidence="1">The sequence shown here is derived from an EMBL/GenBank/DDBJ whole genome shotgun (WGS) entry which is preliminary data.</text>
</comment>
<keyword evidence="2" id="KW-1185">Reference proteome</keyword>
<evidence type="ECO:0000313" key="1">
    <source>
        <dbReference type="EMBL" id="RYR38213.1"/>
    </source>
</evidence>
<evidence type="ECO:0000313" key="2">
    <source>
        <dbReference type="Proteomes" id="UP000289738"/>
    </source>
</evidence>
<dbReference type="GO" id="GO:0005657">
    <property type="term" value="C:replication fork"/>
    <property type="evidence" value="ECO:0007669"/>
    <property type="project" value="TreeGrafter"/>
</dbReference>
<dbReference type="STRING" id="3818.A0A445BHR8"/>
<evidence type="ECO:0008006" key="3">
    <source>
        <dbReference type="Google" id="ProtNLM"/>
    </source>
</evidence>
<sequence>MNLIPSDTVISFKFQRHQFPVSLSFAVTINKSQGQTLSTVGLFLRHLVFCHGQLYVALSRVRNRNGLKILLCDKGLVDPTRTENVFHLIRDP</sequence>
<dbReference type="GO" id="GO:0006260">
    <property type="term" value="P:DNA replication"/>
    <property type="evidence" value="ECO:0007669"/>
    <property type="project" value="TreeGrafter"/>
</dbReference>
<dbReference type="CDD" id="cd18809">
    <property type="entry name" value="SF1_C_RecD"/>
    <property type="match status" value="1"/>
</dbReference>
<organism evidence="1 2">
    <name type="scientific">Arachis hypogaea</name>
    <name type="common">Peanut</name>
    <dbReference type="NCBI Taxonomy" id="3818"/>
    <lineage>
        <taxon>Eukaryota</taxon>
        <taxon>Viridiplantae</taxon>
        <taxon>Streptophyta</taxon>
        <taxon>Embryophyta</taxon>
        <taxon>Tracheophyta</taxon>
        <taxon>Spermatophyta</taxon>
        <taxon>Magnoliopsida</taxon>
        <taxon>eudicotyledons</taxon>
        <taxon>Gunneridae</taxon>
        <taxon>Pentapetalae</taxon>
        <taxon>rosids</taxon>
        <taxon>fabids</taxon>
        <taxon>Fabales</taxon>
        <taxon>Fabaceae</taxon>
        <taxon>Papilionoideae</taxon>
        <taxon>50 kb inversion clade</taxon>
        <taxon>dalbergioids sensu lato</taxon>
        <taxon>Dalbergieae</taxon>
        <taxon>Pterocarpus clade</taxon>
        <taxon>Arachis</taxon>
    </lineage>
</organism>
<dbReference type="InterPro" id="IPR027417">
    <property type="entry name" value="P-loop_NTPase"/>
</dbReference>
<dbReference type="Proteomes" id="UP000289738">
    <property type="component" value="Chromosome A09"/>
</dbReference>